<organism evidence="6 7">
    <name type="scientific">Ideonella lacteola</name>
    <dbReference type="NCBI Taxonomy" id="2984193"/>
    <lineage>
        <taxon>Bacteria</taxon>
        <taxon>Pseudomonadati</taxon>
        <taxon>Pseudomonadota</taxon>
        <taxon>Betaproteobacteria</taxon>
        <taxon>Burkholderiales</taxon>
        <taxon>Sphaerotilaceae</taxon>
        <taxon>Ideonella</taxon>
    </lineage>
</organism>
<evidence type="ECO:0000313" key="7">
    <source>
        <dbReference type="Proteomes" id="UP001371218"/>
    </source>
</evidence>
<reference evidence="6 7" key="1">
    <citation type="submission" date="2024-04" db="EMBL/GenBank/DDBJ databases">
        <title>Novel species of the genus Ideonella isolated from streams.</title>
        <authorList>
            <person name="Lu H."/>
        </authorList>
    </citation>
    <scope>NUCLEOTIDE SEQUENCE [LARGE SCALE GENOMIC DNA]</scope>
    <source>
        <strain evidence="6 7">DXS29W</strain>
    </source>
</reference>
<dbReference type="InterPro" id="IPR030678">
    <property type="entry name" value="Peptide/Ni-bd"/>
</dbReference>
<evidence type="ECO:0000256" key="3">
    <source>
        <dbReference type="ARBA" id="ARBA00022448"/>
    </source>
</evidence>
<dbReference type="InterPro" id="IPR039424">
    <property type="entry name" value="SBP_5"/>
</dbReference>
<dbReference type="PANTHER" id="PTHR30290">
    <property type="entry name" value="PERIPLASMIC BINDING COMPONENT OF ABC TRANSPORTER"/>
    <property type="match status" value="1"/>
</dbReference>
<dbReference type="EMBL" id="JBBUTG010000004">
    <property type="protein sequence ID" value="MEK8030899.1"/>
    <property type="molecule type" value="Genomic_DNA"/>
</dbReference>
<evidence type="ECO:0000259" key="5">
    <source>
        <dbReference type="Pfam" id="PF00496"/>
    </source>
</evidence>
<dbReference type="SUPFAM" id="SSF53850">
    <property type="entry name" value="Periplasmic binding protein-like II"/>
    <property type="match status" value="1"/>
</dbReference>
<dbReference type="Gene3D" id="3.10.105.10">
    <property type="entry name" value="Dipeptide-binding Protein, Domain 3"/>
    <property type="match status" value="1"/>
</dbReference>
<dbReference type="PANTHER" id="PTHR30290:SF10">
    <property type="entry name" value="PERIPLASMIC OLIGOPEPTIDE-BINDING PROTEIN-RELATED"/>
    <property type="match status" value="1"/>
</dbReference>
<evidence type="ECO:0000256" key="2">
    <source>
        <dbReference type="ARBA" id="ARBA00005695"/>
    </source>
</evidence>
<protein>
    <submittedName>
        <fullName evidence="6">ABC transporter substrate-binding protein</fullName>
    </submittedName>
</protein>
<dbReference type="PIRSF" id="PIRSF002741">
    <property type="entry name" value="MppA"/>
    <property type="match status" value="1"/>
</dbReference>
<evidence type="ECO:0000313" key="6">
    <source>
        <dbReference type="EMBL" id="MEK8030899.1"/>
    </source>
</evidence>
<feature type="domain" description="Solute-binding protein family 5" evidence="5">
    <location>
        <begin position="101"/>
        <end position="536"/>
    </location>
</feature>
<keyword evidence="4" id="KW-0732">Signal</keyword>
<evidence type="ECO:0000256" key="4">
    <source>
        <dbReference type="ARBA" id="ARBA00022729"/>
    </source>
</evidence>
<proteinExistence type="inferred from homology"/>
<comment type="caution">
    <text evidence="6">The sequence shown here is derived from an EMBL/GenBank/DDBJ whole genome shotgun (WGS) entry which is preliminary data.</text>
</comment>
<keyword evidence="3" id="KW-0813">Transport</keyword>
<evidence type="ECO:0000256" key="1">
    <source>
        <dbReference type="ARBA" id="ARBA00004196"/>
    </source>
</evidence>
<dbReference type="Gene3D" id="3.40.190.10">
    <property type="entry name" value="Periplasmic binding protein-like II"/>
    <property type="match status" value="1"/>
</dbReference>
<dbReference type="Proteomes" id="UP001371218">
    <property type="component" value="Unassembled WGS sequence"/>
</dbReference>
<comment type="subcellular location">
    <subcellularLocation>
        <location evidence="1">Cell envelope</location>
    </subcellularLocation>
</comment>
<dbReference type="RefSeq" id="WP_341425271.1">
    <property type="nucleotide sequence ID" value="NZ_JBBUTG010000004.1"/>
</dbReference>
<keyword evidence="7" id="KW-1185">Reference proteome</keyword>
<comment type="similarity">
    <text evidence="2">Belongs to the bacterial solute-binding protein 5 family.</text>
</comment>
<gene>
    <name evidence="6" type="ORF">AACH06_08750</name>
</gene>
<dbReference type="InterPro" id="IPR000914">
    <property type="entry name" value="SBP_5_dom"/>
</dbReference>
<accession>A0ABU9BPA0</accession>
<sequence length="624" mass="69972">MGTFSAMHYRCLMPHKPSAHVRRPTPQRPMRVRWWLLWCAMWCLCGAPALAQPAPKVLRYAMVSDATTLDPVSFSDIYSVEVAGSIFEPLYRFDYLARPVTVKPQLAAALPEHSADWREYTVHLKPGVFFADDPAFGGQRREVVAADVVYAIKRIFDPRWKSPQLPNFAAMGLTGLNAVRQRALDQKTPFDYDAPVEGLTAIDRHTLRFRLDKPDPRFIFSLTGTVAAAPVAREVVEHYGDSVGDHPVGSGPFVLASWRKGSQIVLARNPGYREVHYDEEASPDDAEAQAIAQALHGRRLPMVDRVEIAVIDEEQPRWLSFLQQGLDLVLLPGTFAPVAMPGGRLAPNLQRQGIVAQKLARPDVVYTVFNMDDPVVGGYGPAQVALRRAIGLGYDNDEEVRNVRRQLGVPAQSLVPPSTYGYDPALKSEMSTYDPARANALLDLYGYLDRDGDGWRDRPDGSPLVLQYHTDKTLRPFNELWKRRMDGLHLRIDFVPGQWTEQAKAARAGKLMIWFLSWNASAPDADEFLRLAYGPAIGGDNLSRFNLPAFNALYDRQAEMGDGPERLATIAQANRLLLAYLPIKAHVHRLQVSLHWPRLQGYQPHPYLRPFHAYVDVVPNPVNP</sequence>
<dbReference type="Pfam" id="PF00496">
    <property type="entry name" value="SBP_bac_5"/>
    <property type="match status" value="1"/>
</dbReference>
<name>A0ABU9BPA0_9BURK</name>